<dbReference type="EMBL" id="DXBR01000100">
    <property type="protein sequence ID" value="HIZ40446.1"/>
    <property type="molecule type" value="Genomic_DNA"/>
</dbReference>
<keyword evidence="7" id="KW-0808">Transferase</keyword>
<evidence type="ECO:0000256" key="3">
    <source>
        <dbReference type="ARBA" id="ARBA00012239"/>
    </source>
</evidence>
<sequence>MIYFDNAATTLKKPEAVARAVADAVCTVGNASRGSHEASLSGMRILYKTRAMLCEMFHGDSPERTVFTANATMALNMTIQGMFNPGDHVITTVLEHNSVLRPLYLMESRGVDMTVVSADKQGNIDYDDIEKNIRPTTRAVVCTHASNLTGNVLDISYIGDICRRHGLYLVLDASQTAGVLPIDMQETHISVLCFTGHKGLMGPQGTGGMLVREGVNIRPLLVGGSGVHSYSRTHPAELPTALEAGTLNSHGIAGLYAALEYLREGGIHHLYEKEHRLMEIFYEGVRNIPSVKVYGDFTQKKRAPIVTLNIGDYDSGQVSDELLTRFAIATRAGAHCAPLMHEALGTKEQGAVRFSFSHFNTIEEIRQGIEAVKILATES</sequence>
<name>A0A9D2J8G1_9FIRM</name>
<dbReference type="AlphaFoldDB" id="A0A9D2J8G1"/>
<accession>A0A9D2J8G1</accession>
<evidence type="ECO:0000256" key="5">
    <source>
        <dbReference type="ARBA" id="ARBA00050776"/>
    </source>
</evidence>
<evidence type="ECO:0000259" key="6">
    <source>
        <dbReference type="Pfam" id="PF00266"/>
    </source>
</evidence>
<reference evidence="7" key="2">
    <citation type="submission" date="2021-04" db="EMBL/GenBank/DDBJ databases">
        <authorList>
            <person name="Gilroy R."/>
        </authorList>
    </citation>
    <scope>NUCLEOTIDE SEQUENCE</scope>
    <source>
        <strain evidence="7">CHK179-28034</strain>
    </source>
</reference>
<evidence type="ECO:0000313" key="7">
    <source>
        <dbReference type="EMBL" id="HIZ40446.1"/>
    </source>
</evidence>
<dbReference type="Gene3D" id="3.90.1150.10">
    <property type="entry name" value="Aspartate Aminotransferase, domain 1"/>
    <property type="match status" value="1"/>
</dbReference>
<dbReference type="Proteomes" id="UP000824049">
    <property type="component" value="Unassembled WGS sequence"/>
</dbReference>
<comment type="caution">
    <text evidence="7">The sequence shown here is derived from an EMBL/GenBank/DDBJ whole genome shotgun (WGS) entry which is preliminary data.</text>
</comment>
<keyword evidence="7" id="KW-0032">Aminotransferase</keyword>
<dbReference type="InterPro" id="IPR015422">
    <property type="entry name" value="PyrdxlP-dep_Trfase_small"/>
</dbReference>
<reference evidence="7" key="1">
    <citation type="journal article" date="2021" name="PeerJ">
        <title>Extensive microbial diversity within the chicken gut microbiome revealed by metagenomics and culture.</title>
        <authorList>
            <person name="Gilroy R."/>
            <person name="Ravi A."/>
            <person name="Getino M."/>
            <person name="Pursley I."/>
            <person name="Horton D.L."/>
            <person name="Alikhan N.F."/>
            <person name="Baker D."/>
            <person name="Gharbi K."/>
            <person name="Hall N."/>
            <person name="Watson M."/>
            <person name="Adriaenssens E.M."/>
            <person name="Foster-Nyarko E."/>
            <person name="Jarju S."/>
            <person name="Secka A."/>
            <person name="Antonio M."/>
            <person name="Oren A."/>
            <person name="Chaudhuri R.R."/>
            <person name="La Ragione R."/>
            <person name="Hildebrand F."/>
            <person name="Pallen M.J."/>
        </authorList>
    </citation>
    <scope>NUCLEOTIDE SEQUENCE</scope>
    <source>
        <strain evidence="7">CHK179-28034</strain>
    </source>
</reference>
<dbReference type="EC" id="2.8.1.7" evidence="3"/>
<comment type="cofactor">
    <cofactor evidence="1">
        <name>pyridoxal 5'-phosphate</name>
        <dbReference type="ChEBI" id="CHEBI:597326"/>
    </cofactor>
</comment>
<dbReference type="PIRSF" id="PIRSF005572">
    <property type="entry name" value="NifS"/>
    <property type="match status" value="1"/>
</dbReference>
<dbReference type="InterPro" id="IPR010969">
    <property type="entry name" value="Cys_dSase-rel_unknwn_funct"/>
</dbReference>
<dbReference type="Pfam" id="PF00266">
    <property type="entry name" value="Aminotran_5"/>
    <property type="match status" value="1"/>
</dbReference>
<dbReference type="InterPro" id="IPR016454">
    <property type="entry name" value="Cysteine_dSase"/>
</dbReference>
<dbReference type="SUPFAM" id="SSF53383">
    <property type="entry name" value="PLP-dependent transferases"/>
    <property type="match status" value="1"/>
</dbReference>
<evidence type="ECO:0000313" key="8">
    <source>
        <dbReference type="Proteomes" id="UP000824049"/>
    </source>
</evidence>
<protein>
    <recommendedName>
        <fullName evidence="3">cysteine desulfurase</fullName>
        <ecNumber evidence="3">2.8.1.7</ecNumber>
    </recommendedName>
</protein>
<feature type="domain" description="Aminotransferase class V" evidence="6">
    <location>
        <begin position="2"/>
        <end position="366"/>
    </location>
</feature>
<dbReference type="GO" id="GO:0008483">
    <property type="term" value="F:transaminase activity"/>
    <property type="evidence" value="ECO:0007669"/>
    <property type="project" value="UniProtKB-KW"/>
</dbReference>
<evidence type="ECO:0000256" key="4">
    <source>
        <dbReference type="ARBA" id="ARBA00022898"/>
    </source>
</evidence>
<organism evidence="7 8">
    <name type="scientific">Candidatus Anaerobutyricum stercoris</name>
    <dbReference type="NCBI Taxonomy" id="2838457"/>
    <lineage>
        <taxon>Bacteria</taxon>
        <taxon>Bacillati</taxon>
        <taxon>Bacillota</taxon>
        <taxon>Clostridia</taxon>
        <taxon>Lachnospirales</taxon>
        <taxon>Lachnospiraceae</taxon>
        <taxon>Anaerobutyricum</taxon>
    </lineage>
</organism>
<proteinExistence type="inferred from homology"/>
<evidence type="ECO:0000256" key="1">
    <source>
        <dbReference type="ARBA" id="ARBA00001933"/>
    </source>
</evidence>
<dbReference type="NCBIfam" id="TIGR01977">
    <property type="entry name" value="am_tr_V_EF2568"/>
    <property type="match status" value="1"/>
</dbReference>
<comment type="similarity">
    <text evidence="2">Belongs to the class-V pyridoxal-phosphate-dependent aminotransferase family. Csd subfamily.</text>
</comment>
<dbReference type="InterPro" id="IPR015424">
    <property type="entry name" value="PyrdxlP-dep_Trfase"/>
</dbReference>
<gene>
    <name evidence="7" type="ORF">H9968_11125</name>
</gene>
<evidence type="ECO:0000256" key="2">
    <source>
        <dbReference type="ARBA" id="ARBA00010447"/>
    </source>
</evidence>
<dbReference type="InterPro" id="IPR015421">
    <property type="entry name" value="PyrdxlP-dep_Trfase_major"/>
</dbReference>
<comment type="catalytic activity">
    <reaction evidence="5">
        <text>(sulfur carrier)-H + L-cysteine = (sulfur carrier)-SH + L-alanine</text>
        <dbReference type="Rhea" id="RHEA:43892"/>
        <dbReference type="Rhea" id="RHEA-COMP:14737"/>
        <dbReference type="Rhea" id="RHEA-COMP:14739"/>
        <dbReference type="ChEBI" id="CHEBI:29917"/>
        <dbReference type="ChEBI" id="CHEBI:35235"/>
        <dbReference type="ChEBI" id="CHEBI:57972"/>
        <dbReference type="ChEBI" id="CHEBI:64428"/>
        <dbReference type="EC" id="2.8.1.7"/>
    </reaction>
</comment>
<dbReference type="PANTHER" id="PTHR43586">
    <property type="entry name" value="CYSTEINE DESULFURASE"/>
    <property type="match status" value="1"/>
</dbReference>
<keyword evidence="4" id="KW-0663">Pyridoxal phosphate</keyword>
<dbReference type="GO" id="GO:0031071">
    <property type="term" value="F:cysteine desulfurase activity"/>
    <property type="evidence" value="ECO:0007669"/>
    <property type="project" value="UniProtKB-EC"/>
</dbReference>
<dbReference type="InterPro" id="IPR000192">
    <property type="entry name" value="Aminotrans_V_dom"/>
</dbReference>
<dbReference type="PANTHER" id="PTHR43586:SF4">
    <property type="entry name" value="ISOPENICILLIN N EPIMERASE"/>
    <property type="match status" value="1"/>
</dbReference>
<dbReference type="Gene3D" id="3.40.640.10">
    <property type="entry name" value="Type I PLP-dependent aspartate aminotransferase-like (Major domain)"/>
    <property type="match status" value="1"/>
</dbReference>